<organism evidence="1 2">
    <name type="scientific">Cryobacterium levicorallinum</name>
    <dbReference type="NCBI Taxonomy" id="995038"/>
    <lineage>
        <taxon>Bacteria</taxon>
        <taxon>Bacillati</taxon>
        <taxon>Actinomycetota</taxon>
        <taxon>Actinomycetes</taxon>
        <taxon>Micrococcales</taxon>
        <taxon>Microbacteriaceae</taxon>
        <taxon>Cryobacterium</taxon>
    </lineage>
</organism>
<name>A0ABY1EBI9_9MICO</name>
<reference evidence="1 2" key="1">
    <citation type="submission" date="2016-10" db="EMBL/GenBank/DDBJ databases">
        <authorList>
            <person name="Varghese N."/>
            <person name="Submissions S."/>
        </authorList>
    </citation>
    <scope>NUCLEOTIDE SEQUENCE [LARGE SCALE GENOMIC DNA]</scope>
    <source>
        <strain evidence="1 2">GMCC 1.11211</strain>
    </source>
</reference>
<comment type="caution">
    <text evidence="1">The sequence shown here is derived from an EMBL/GenBank/DDBJ whole genome shotgun (WGS) entry which is preliminary data.</text>
</comment>
<evidence type="ECO:0000313" key="2">
    <source>
        <dbReference type="Proteomes" id="UP000199681"/>
    </source>
</evidence>
<proteinExistence type="predicted"/>
<gene>
    <name evidence="1" type="ORF">SAMN05216274_10443</name>
</gene>
<dbReference type="EMBL" id="FOPW01000004">
    <property type="protein sequence ID" value="SFH37176.1"/>
    <property type="molecule type" value="Genomic_DNA"/>
</dbReference>
<sequence length="82" mass="8311">MTGLGTKMPCNSNRPVDIQATHAAKFHARGFVLDVVAFEEPSPGQAVGGLVGEEPIGDGICAALNGTVDAGSKSSAVRSTGW</sequence>
<protein>
    <submittedName>
        <fullName evidence="1">Uncharacterized protein</fullName>
    </submittedName>
</protein>
<evidence type="ECO:0000313" key="1">
    <source>
        <dbReference type="EMBL" id="SFH37176.1"/>
    </source>
</evidence>
<dbReference type="Proteomes" id="UP000199681">
    <property type="component" value="Unassembled WGS sequence"/>
</dbReference>
<keyword evidence="2" id="KW-1185">Reference proteome</keyword>
<accession>A0ABY1EBI9</accession>